<keyword evidence="8" id="KW-1185">Reference proteome</keyword>
<dbReference type="OrthoDB" id="9775490at2"/>
<name>A0A369WVZ2_9GAMM</name>
<dbReference type="GO" id="GO:0005524">
    <property type="term" value="F:ATP binding"/>
    <property type="evidence" value="ECO:0007669"/>
    <property type="project" value="UniProtKB-KW"/>
</dbReference>
<dbReference type="InterPro" id="IPR022467">
    <property type="entry name" value="ABC_transprt_ATP-bd_su_PQQ"/>
</dbReference>
<evidence type="ECO:0000256" key="5">
    <source>
        <dbReference type="ARBA" id="ARBA00022840"/>
    </source>
</evidence>
<dbReference type="SMART" id="SM00382">
    <property type="entry name" value="AAA"/>
    <property type="match status" value="1"/>
</dbReference>
<comment type="similarity">
    <text evidence="1">Belongs to the ABC transporter superfamily.</text>
</comment>
<evidence type="ECO:0000256" key="1">
    <source>
        <dbReference type="ARBA" id="ARBA00005417"/>
    </source>
</evidence>
<evidence type="ECO:0000313" key="7">
    <source>
        <dbReference type="EMBL" id="RDE25283.1"/>
    </source>
</evidence>
<dbReference type="Proteomes" id="UP000253769">
    <property type="component" value="Unassembled WGS sequence"/>
</dbReference>
<dbReference type="PROSITE" id="PS50893">
    <property type="entry name" value="ABC_TRANSPORTER_2"/>
    <property type="match status" value="1"/>
</dbReference>
<proteinExistence type="inferred from homology"/>
<dbReference type="NCBIfam" id="TIGR03864">
    <property type="entry name" value="PQQ_ABC_ATP"/>
    <property type="match status" value="1"/>
</dbReference>
<evidence type="ECO:0000256" key="3">
    <source>
        <dbReference type="ARBA" id="ARBA00022458"/>
    </source>
</evidence>
<reference evidence="7 8" key="1">
    <citation type="submission" date="2018-07" db="EMBL/GenBank/DDBJ databases">
        <title>Motiliproteus coralliicola sp. nov., a bacterium isolated from Coral.</title>
        <authorList>
            <person name="Wang G."/>
        </authorList>
    </citation>
    <scope>NUCLEOTIDE SEQUENCE [LARGE SCALE GENOMIC DNA]</scope>
    <source>
        <strain evidence="7 8">C34</strain>
    </source>
</reference>
<evidence type="ECO:0000256" key="2">
    <source>
        <dbReference type="ARBA" id="ARBA00022448"/>
    </source>
</evidence>
<dbReference type="InterPro" id="IPR050763">
    <property type="entry name" value="ABC_transporter_ATP-binding"/>
</dbReference>
<comment type="caution">
    <text evidence="7">The sequence shown here is derived from an EMBL/GenBank/DDBJ whole genome shotgun (WGS) entry which is preliminary data.</text>
</comment>
<dbReference type="PANTHER" id="PTHR42711:SF5">
    <property type="entry name" value="ABC TRANSPORTER ATP-BINDING PROTEIN NATA"/>
    <property type="match status" value="1"/>
</dbReference>
<dbReference type="InterPro" id="IPR003593">
    <property type="entry name" value="AAA+_ATPase"/>
</dbReference>
<protein>
    <submittedName>
        <fullName evidence="7">ATP-binding cassette domain-containing protein</fullName>
    </submittedName>
</protein>
<dbReference type="AlphaFoldDB" id="A0A369WVZ2"/>
<evidence type="ECO:0000256" key="4">
    <source>
        <dbReference type="ARBA" id="ARBA00022741"/>
    </source>
</evidence>
<dbReference type="EMBL" id="QQOH01000001">
    <property type="protein sequence ID" value="RDE25283.1"/>
    <property type="molecule type" value="Genomic_DNA"/>
</dbReference>
<feature type="domain" description="ABC transporter" evidence="6">
    <location>
        <begin position="8"/>
        <end position="241"/>
    </location>
</feature>
<sequence length="262" mass="28976">MVNDPPLLRVDGLSFRYGPDTPTDALGSVDFSLHAGRFHALLGPNGAGKSTLFGLISRLLRIQQGDIRLNGLSLKQAPARVLQGIGMVFQQSTLDLDLSVEDNLHYHASLHGLGGKHRIARIETELSRVELLNRRGDKVRKLNGGHRRRVEIARALLHQPQLLLLDEASVGLDSHTRTQINRHIRRLCRDQGVGVLWATHLIEEIQSGDPVTLLHRGRVIANADAEQICRETRCGTLLQAFETLTSESPLDQGLVRPQGLQP</sequence>
<dbReference type="InterPro" id="IPR027417">
    <property type="entry name" value="P-loop_NTPase"/>
</dbReference>
<dbReference type="PANTHER" id="PTHR42711">
    <property type="entry name" value="ABC TRANSPORTER ATP-BINDING PROTEIN"/>
    <property type="match status" value="1"/>
</dbReference>
<dbReference type="SUPFAM" id="SSF52540">
    <property type="entry name" value="P-loop containing nucleoside triphosphate hydrolases"/>
    <property type="match status" value="1"/>
</dbReference>
<keyword evidence="4" id="KW-0547">Nucleotide-binding</keyword>
<dbReference type="Pfam" id="PF00005">
    <property type="entry name" value="ABC_tran"/>
    <property type="match status" value="1"/>
</dbReference>
<dbReference type="InterPro" id="IPR003439">
    <property type="entry name" value="ABC_transporter-like_ATP-bd"/>
</dbReference>
<keyword evidence="3" id="KW-0536">Nodulation</keyword>
<evidence type="ECO:0000313" key="8">
    <source>
        <dbReference type="Proteomes" id="UP000253769"/>
    </source>
</evidence>
<keyword evidence="5 7" id="KW-0067">ATP-binding</keyword>
<dbReference type="GO" id="GO:0016887">
    <property type="term" value="F:ATP hydrolysis activity"/>
    <property type="evidence" value="ECO:0007669"/>
    <property type="project" value="InterPro"/>
</dbReference>
<keyword evidence="2" id="KW-0813">Transport</keyword>
<organism evidence="7 8">
    <name type="scientific">Motiliproteus coralliicola</name>
    <dbReference type="NCBI Taxonomy" id="2283196"/>
    <lineage>
        <taxon>Bacteria</taxon>
        <taxon>Pseudomonadati</taxon>
        <taxon>Pseudomonadota</taxon>
        <taxon>Gammaproteobacteria</taxon>
        <taxon>Oceanospirillales</taxon>
        <taxon>Oceanospirillaceae</taxon>
        <taxon>Motiliproteus</taxon>
    </lineage>
</organism>
<evidence type="ECO:0000259" key="6">
    <source>
        <dbReference type="PROSITE" id="PS50893"/>
    </source>
</evidence>
<dbReference type="Gene3D" id="3.40.50.300">
    <property type="entry name" value="P-loop containing nucleotide triphosphate hydrolases"/>
    <property type="match status" value="1"/>
</dbReference>
<gene>
    <name evidence="7" type="ORF">DV711_00785</name>
</gene>
<accession>A0A369WVZ2</accession>